<evidence type="ECO:0000259" key="7">
    <source>
        <dbReference type="SMART" id="SM01332"/>
    </source>
</evidence>
<dbReference type="Gene3D" id="1.10.472.10">
    <property type="entry name" value="Cyclin-like"/>
    <property type="match status" value="2"/>
</dbReference>
<keyword evidence="3 5" id="KW-0195">Cyclin</keyword>
<name>A0A6D2KH45_9BRAS</name>
<dbReference type="CDD" id="cd20544">
    <property type="entry name" value="CYCLIN_AtCycD-like_rpt2"/>
    <property type="match status" value="1"/>
</dbReference>
<dbReference type="SUPFAM" id="SSF47954">
    <property type="entry name" value="Cyclin-like"/>
    <property type="match status" value="2"/>
</dbReference>
<evidence type="ECO:0000259" key="6">
    <source>
        <dbReference type="SMART" id="SM00385"/>
    </source>
</evidence>
<protein>
    <recommendedName>
        <fullName evidence="10">Cyclin-like domain-containing protein</fullName>
    </recommendedName>
</protein>
<evidence type="ECO:0000313" key="8">
    <source>
        <dbReference type="EMBL" id="CAA7047045.1"/>
    </source>
</evidence>
<dbReference type="GO" id="GO:0051301">
    <property type="term" value="P:cell division"/>
    <property type="evidence" value="ECO:0007669"/>
    <property type="project" value="UniProtKB-KW"/>
</dbReference>
<dbReference type="AlphaFoldDB" id="A0A6D2KH45"/>
<gene>
    <name evidence="8" type="ORF">MERR_LOCUS34280</name>
</gene>
<organism evidence="8 9">
    <name type="scientific">Microthlaspi erraticum</name>
    <dbReference type="NCBI Taxonomy" id="1685480"/>
    <lineage>
        <taxon>Eukaryota</taxon>
        <taxon>Viridiplantae</taxon>
        <taxon>Streptophyta</taxon>
        <taxon>Embryophyta</taxon>
        <taxon>Tracheophyta</taxon>
        <taxon>Spermatophyta</taxon>
        <taxon>Magnoliopsida</taxon>
        <taxon>eudicotyledons</taxon>
        <taxon>Gunneridae</taxon>
        <taxon>Pentapetalae</taxon>
        <taxon>rosids</taxon>
        <taxon>malvids</taxon>
        <taxon>Brassicales</taxon>
        <taxon>Brassicaceae</taxon>
        <taxon>Coluteocarpeae</taxon>
        <taxon>Microthlaspi</taxon>
    </lineage>
</organism>
<dbReference type="FunFam" id="1.10.472.10:FF:000060">
    <property type="entry name" value="D6-type cyclin"/>
    <property type="match status" value="1"/>
</dbReference>
<dbReference type="InterPro" id="IPR006671">
    <property type="entry name" value="Cyclin_N"/>
</dbReference>
<evidence type="ECO:0000256" key="3">
    <source>
        <dbReference type="ARBA" id="ARBA00023127"/>
    </source>
</evidence>
<evidence type="ECO:0000256" key="4">
    <source>
        <dbReference type="ARBA" id="ARBA00023306"/>
    </source>
</evidence>
<evidence type="ECO:0000256" key="1">
    <source>
        <dbReference type="ARBA" id="ARBA00009065"/>
    </source>
</evidence>
<keyword evidence="2" id="KW-0132">Cell division</keyword>
<keyword evidence="4" id="KW-0131">Cell cycle</keyword>
<dbReference type="InterPro" id="IPR036915">
    <property type="entry name" value="Cyclin-like_sf"/>
</dbReference>
<evidence type="ECO:0008006" key="10">
    <source>
        <dbReference type="Google" id="ProtNLM"/>
    </source>
</evidence>
<evidence type="ECO:0000313" key="9">
    <source>
        <dbReference type="Proteomes" id="UP000467841"/>
    </source>
</evidence>
<dbReference type="SMART" id="SM01332">
    <property type="entry name" value="Cyclin_C"/>
    <property type="match status" value="1"/>
</dbReference>
<dbReference type="InterPro" id="IPR004367">
    <property type="entry name" value="Cyclin_C-dom"/>
</dbReference>
<dbReference type="Pfam" id="PF02984">
    <property type="entry name" value="Cyclin_C"/>
    <property type="match status" value="1"/>
</dbReference>
<feature type="domain" description="Cyclin-like" evidence="6">
    <location>
        <begin position="60"/>
        <end position="146"/>
    </location>
</feature>
<reference evidence="8" key="1">
    <citation type="submission" date="2020-01" db="EMBL/GenBank/DDBJ databases">
        <authorList>
            <person name="Mishra B."/>
        </authorList>
    </citation>
    <scope>NUCLEOTIDE SEQUENCE [LARGE SCALE GENOMIC DNA]</scope>
</reference>
<accession>A0A6D2KH45</accession>
<comment type="similarity">
    <text evidence="1">Belongs to the cyclin family. Cyclin D subfamily.</text>
</comment>
<dbReference type="Pfam" id="PF00134">
    <property type="entry name" value="Cyclin_N"/>
    <property type="match status" value="1"/>
</dbReference>
<dbReference type="FunFam" id="1.10.472.10:FF:000040">
    <property type="entry name" value="D6-type cyclin"/>
    <property type="match status" value="1"/>
</dbReference>
<dbReference type="EMBL" id="CACVBM020001362">
    <property type="protein sequence ID" value="CAA7047045.1"/>
    <property type="molecule type" value="Genomic_DNA"/>
</dbReference>
<keyword evidence="9" id="KW-1185">Reference proteome</keyword>
<evidence type="ECO:0000256" key="5">
    <source>
        <dbReference type="RuleBase" id="RU000383"/>
    </source>
</evidence>
<comment type="caution">
    <text evidence="8">The sequence shown here is derived from an EMBL/GenBank/DDBJ whole genome shotgun (WGS) entry which is preliminary data.</text>
</comment>
<dbReference type="InterPro" id="IPR039361">
    <property type="entry name" value="Cyclin"/>
</dbReference>
<dbReference type="InterPro" id="IPR013763">
    <property type="entry name" value="Cyclin-like_dom"/>
</dbReference>
<dbReference type="Proteomes" id="UP000467841">
    <property type="component" value="Unassembled WGS sequence"/>
</dbReference>
<sequence length="303" mass="34588">MEFHLEHPLSHSSLHNDDADDNTLPLPLFLVEFQHMPSSHYFLTLKSSASLLSNRNFAISSITQYSRKFDDPSLTYLAVNYLDRFLSSEDMPQQQSKHWVLKLISLSCVSLSAKMRKPETSVCDLQVEGEMFDAQTIERMENVVLGALKWRMRSVTPFSFFSFFISLFDLKEEDPSLLKHSLRSQATDLTFNLQHDIKFLEYKPSVIAGAALLFNSSELCPLQFQCFSNRICQCTYVNKEELMECYKAIQERDAIGVEENEGSSETAVNVLDHQFSSCGESEKSITITAASSPKRRKTSTRRC</sequence>
<dbReference type="OrthoDB" id="306099at2759"/>
<feature type="domain" description="Cyclin C-terminal" evidence="7">
    <location>
        <begin position="155"/>
        <end position="290"/>
    </location>
</feature>
<evidence type="ECO:0000256" key="2">
    <source>
        <dbReference type="ARBA" id="ARBA00022618"/>
    </source>
</evidence>
<dbReference type="CDD" id="cd20543">
    <property type="entry name" value="CYCLIN_AtCycD-like_rpt1"/>
    <property type="match status" value="1"/>
</dbReference>
<dbReference type="SMART" id="SM00385">
    <property type="entry name" value="CYCLIN"/>
    <property type="match status" value="1"/>
</dbReference>
<dbReference type="PANTHER" id="PTHR10177">
    <property type="entry name" value="CYCLINS"/>
    <property type="match status" value="1"/>
</dbReference>
<proteinExistence type="inferred from homology"/>